<dbReference type="Proteomes" id="UP000838756">
    <property type="component" value="Unassembled WGS sequence"/>
</dbReference>
<feature type="region of interest" description="Disordered" evidence="1">
    <location>
        <begin position="1"/>
        <end position="31"/>
    </location>
</feature>
<evidence type="ECO:0000256" key="1">
    <source>
        <dbReference type="SAM" id="MobiDB-lite"/>
    </source>
</evidence>
<feature type="compositionally biased region" description="Basic and acidic residues" evidence="1">
    <location>
        <begin position="15"/>
        <end position="31"/>
    </location>
</feature>
<dbReference type="AlphaFoldDB" id="A0A8S4R3H4"/>
<name>A0A8S4R3H4_9NEOP</name>
<protein>
    <submittedName>
        <fullName evidence="2">Jg1930 protein</fullName>
    </submittedName>
</protein>
<sequence length="73" mass="8622">MGRTAPSRMTTNALEGRREKGGRFELDPHSSMSREVEDIDRGLYQFGRKWLKKKKKKTSYWLLYPFVQSSLCH</sequence>
<evidence type="ECO:0000313" key="2">
    <source>
        <dbReference type="EMBL" id="CAH2230427.1"/>
    </source>
</evidence>
<organism evidence="2 3">
    <name type="scientific">Pararge aegeria aegeria</name>
    <dbReference type="NCBI Taxonomy" id="348720"/>
    <lineage>
        <taxon>Eukaryota</taxon>
        <taxon>Metazoa</taxon>
        <taxon>Ecdysozoa</taxon>
        <taxon>Arthropoda</taxon>
        <taxon>Hexapoda</taxon>
        <taxon>Insecta</taxon>
        <taxon>Pterygota</taxon>
        <taxon>Neoptera</taxon>
        <taxon>Endopterygota</taxon>
        <taxon>Lepidoptera</taxon>
        <taxon>Glossata</taxon>
        <taxon>Ditrysia</taxon>
        <taxon>Papilionoidea</taxon>
        <taxon>Nymphalidae</taxon>
        <taxon>Satyrinae</taxon>
        <taxon>Satyrini</taxon>
        <taxon>Parargina</taxon>
        <taxon>Pararge</taxon>
    </lineage>
</organism>
<gene>
    <name evidence="2" type="primary">jg1930</name>
    <name evidence="2" type="ORF">PAEG_LOCUS9642</name>
</gene>
<evidence type="ECO:0000313" key="3">
    <source>
        <dbReference type="Proteomes" id="UP000838756"/>
    </source>
</evidence>
<dbReference type="EMBL" id="CAKXAJ010024807">
    <property type="protein sequence ID" value="CAH2230427.1"/>
    <property type="molecule type" value="Genomic_DNA"/>
</dbReference>
<reference evidence="2" key="1">
    <citation type="submission" date="2022-03" db="EMBL/GenBank/DDBJ databases">
        <authorList>
            <person name="Lindestad O."/>
        </authorList>
    </citation>
    <scope>NUCLEOTIDE SEQUENCE</scope>
</reference>
<comment type="caution">
    <text evidence="2">The sequence shown here is derived from an EMBL/GenBank/DDBJ whole genome shotgun (WGS) entry which is preliminary data.</text>
</comment>
<accession>A0A8S4R3H4</accession>
<proteinExistence type="predicted"/>
<keyword evidence="3" id="KW-1185">Reference proteome</keyword>